<protein>
    <submittedName>
        <fullName evidence="3">Uncharacterized protein DUF3631</fullName>
    </submittedName>
</protein>
<keyword evidence="2" id="KW-0812">Transmembrane</keyword>
<feature type="region of interest" description="Disordered" evidence="1">
    <location>
        <begin position="1"/>
        <end position="25"/>
    </location>
</feature>
<dbReference type="AlphaFoldDB" id="A0A543AWA8"/>
<dbReference type="RefSeq" id="WP_142038837.1">
    <property type="nucleotide sequence ID" value="NZ_JBHTGS010000001.1"/>
</dbReference>
<dbReference type="InParanoid" id="A0A543AWA8"/>
<dbReference type="EMBL" id="VFOW01000001">
    <property type="protein sequence ID" value="TQL76834.1"/>
    <property type="molecule type" value="Genomic_DNA"/>
</dbReference>
<keyword evidence="4" id="KW-1185">Reference proteome</keyword>
<organism evidence="3 4">
    <name type="scientific">Stackebrandtia endophytica</name>
    <dbReference type="NCBI Taxonomy" id="1496996"/>
    <lineage>
        <taxon>Bacteria</taxon>
        <taxon>Bacillati</taxon>
        <taxon>Actinomycetota</taxon>
        <taxon>Actinomycetes</taxon>
        <taxon>Glycomycetales</taxon>
        <taxon>Glycomycetaceae</taxon>
        <taxon>Stackebrandtia</taxon>
    </lineage>
</organism>
<reference evidence="3 4" key="1">
    <citation type="submission" date="2019-06" db="EMBL/GenBank/DDBJ databases">
        <title>Sequencing the genomes of 1000 actinobacteria strains.</title>
        <authorList>
            <person name="Klenk H.-P."/>
        </authorList>
    </citation>
    <scope>NUCLEOTIDE SEQUENCE [LARGE SCALE GENOMIC DNA]</scope>
    <source>
        <strain evidence="3 4">DSM 45928</strain>
    </source>
</reference>
<dbReference type="OrthoDB" id="3315119at2"/>
<feature type="transmembrane region" description="Helical" evidence="2">
    <location>
        <begin position="56"/>
        <end position="72"/>
    </location>
</feature>
<name>A0A543AWA8_9ACTN</name>
<comment type="caution">
    <text evidence="3">The sequence shown here is derived from an EMBL/GenBank/DDBJ whole genome shotgun (WGS) entry which is preliminary data.</text>
</comment>
<dbReference type="Proteomes" id="UP000317043">
    <property type="component" value="Unassembled WGS sequence"/>
</dbReference>
<gene>
    <name evidence="3" type="ORF">FB566_2375</name>
</gene>
<keyword evidence="2" id="KW-0472">Membrane</keyword>
<proteinExistence type="predicted"/>
<evidence type="ECO:0000256" key="2">
    <source>
        <dbReference type="SAM" id="Phobius"/>
    </source>
</evidence>
<evidence type="ECO:0000313" key="3">
    <source>
        <dbReference type="EMBL" id="TQL76834.1"/>
    </source>
</evidence>
<keyword evidence="2" id="KW-1133">Transmembrane helix</keyword>
<accession>A0A543AWA8</accession>
<evidence type="ECO:0000256" key="1">
    <source>
        <dbReference type="SAM" id="MobiDB-lite"/>
    </source>
</evidence>
<sequence length="680" mass="73696">MTTTELVKPRQQRPRTNAPRPSADEQWDFGGWSSPFLGAPIVYTIGVFLYVLEVDWYWPALAGLGFAAPFYASARARGLRQLGVIYTLVASGVATVWLIYASQVLTFNVLELLGTLHHMIAGIVISVPLLVVWLIMVRDAGRARVATYLAGHEQATSKNDDEPQVWEQITKAAGIKKWLVTAEPEVTKDAITVPMQIQPGGTTYREAIARIDALELAANAAFPGAIRLEQPRGQGVATVLIRQALRSTLADEVPAPPVPDEPRSILEPLVDSRFDDGAISGRIHAYQTCVTIGKRNSGKTGLQHVRIDAYASMDDCMLWGVDFKEGRLLIPWLTPFALGLTDRPVFDWAGTSPVTVAKMVEALHAIGGARGAAIPGEKVIPTAALPALRLNLDEIATLAADPTHQRTTQRFLRLVSKRRTEGIDADVATQRGTISFLGPGARDLLSQAGIVDLLKVDSAAEVFNALSVPAEKLGSVDPTTFEHPGTKLSIADGDRLAAARTIRLRIEDIPDRALHYAPWRPRLDALSTEAAGAAYAKRWDTDEARSLLYQAAKQAGDDTAARRWLSDQPALNTDQEETTTTSQAPVVVSPGITFDDTTQTRVNARIAAAALRTAIGDEDFILTKDAIDTLANANPTRWGSLDARSLATMMKEIGVEPAVNLGPKNQRGYTKTALDDAFDM</sequence>
<evidence type="ECO:0000313" key="4">
    <source>
        <dbReference type="Proteomes" id="UP000317043"/>
    </source>
</evidence>
<feature type="transmembrane region" description="Helical" evidence="2">
    <location>
        <begin position="115"/>
        <end position="136"/>
    </location>
</feature>
<feature type="transmembrane region" description="Helical" evidence="2">
    <location>
        <begin position="84"/>
        <end position="103"/>
    </location>
</feature>
<feature type="transmembrane region" description="Helical" evidence="2">
    <location>
        <begin position="29"/>
        <end position="50"/>
    </location>
</feature>